<protein>
    <recommendedName>
        <fullName evidence="3 13">Magnesium transport protein CorA</fullName>
    </recommendedName>
</protein>
<organism evidence="14 15">
    <name type="scientific">Legionella cardiaca</name>
    <dbReference type="NCBI Taxonomy" id="1071983"/>
    <lineage>
        <taxon>Bacteria</taxon>
        <taxon>Pseudomonadati</taxon>
        <taxon>Pseudomonadota</taxon>
        <taxon>Gammaproteobacteria</taxon>
        <taxon>Legionellales</taxon>
        <taxon>Legionellaceae</taxon>
        <taxon>Legionella</taxon>
    </lineage>
</organism>
<evidence type="ECO:0000256" key="8">
    <source>
        <dbReference type="ARBA" id="ARBA00022842"/>
    </source>
</evidence>
<dbReference type="NCBIfam" id="TIGR00383">
    <property type="entry name" value="corA"/>
    <property type="match status" value="1"/>
</dbReference>
<dbReference type="CDD" id="cd12837">
    <property type="entry name" value="EcCorA-like_u1"/>
    <property type="match status" value="1"/>
</dbReference>
<keyword evidence="6" id="KW-0997">Cell inner membrane</keyword>
<keyword evidence="9 13" id="KW-1133">Transmembrane helix</keyword>
<dbReference type="Gene3D" id="3.30.460.20">
    <property type="entry name" value="CorA soluble domain-like"/>
    <property type="match status" value="1"/>
</dbReference>
<gene>
    <name evidence="13 14" type="primary">corA</name>
    <name evidence="14" type="ORF">PXX05_11625</name>
</gene>
<keyword evidence="11 13" id="KW-0472">Membrane</keyword>
<dbReference type="Pfam" id="PF01544">
    <property type="entry name" value="CorA"/>
    <property type="match status" value="1"/>
</dbReference>
<evidence type="ECO:0000256" key="11">
    <source>
        <dbReference type="ARBA" id="ARBA00023136"/>
    </source>
</evidence>
<feature type="transmembrane region" description="Helical" evidence="13">
    <location>
        <begin position="263"/>
        <end position="287"/>
    </location>
</feature>
<sequence>MITAYLDHATLQAHVITEANLSLVEQAIWIDLLCPTEDEEKMLEHKLGLNIPTREEMLEIELSSRLYKKKGALFMTANMIAQSDSPDPKHEAVSFVLTKEKLITIRYIEPSAFKLFIKQLHQFDFEQGNPAVLLISLLEATVDRLADILETVAHNLEKLSKIIFHSEQNSPTGEKPNYQQLIQNVGIHADLNTNTRECLVTFSRLITFFGQSAGSQLDADDQARLATQSKDINSLSDHASFISSKVNFLLDATLGMINIEQNAIIKIFSVAAVIFLPPTLIASIYGMNFKWMPELDYKWGYWIVIFAMLLSALLPYKFFKYKKWL</sequence>
<keyword evidence="15" id="KW-1185">Reference proteome</keyword>
<dbReference type="EMBL" id="CP119078">
    <property type="protein sequence ID" value="WED42553.1"/>
    <property type="molecule type" value="Genomic_DNA"/>
</dbReference>
<evidence type="ECO:0000256" key="4">
    <source>
        <dbReference type="ARBA" id="ARBA00022448"/>
    </source>
</evidence>
<comment type="catalytic activity">
    <reaction evidence="12">
        <text>Mg(2+)(in) = Mg(2+)(out)</text>
        <dbReference type="Rhea" id="RHEA:29827"/>
        <dbReference type="ChEBI" id="CHEBI:18420"/>
    </reaction>
</comment>
<evidence type="ECO:0000256" key="13">
    <source>
        <dbReference type="RuleBase" id="RU362010"/>
    </source>
</evidence>
<dbReference type="Gene3D" id="1.20.58.340">
    <property type="entry name" value="Magnesium transport protein CorA, transmembrane region"/>
    <property type="match status" value="2"/>
</dbReference>
<evidence type="ECO:0000313" key="15">
    <source>
        <dbReference type="Proteomes" id="UP001222087"/>
    </source>
</evidence>
<evidence type="ECO:0000256" key="9">
    <source>
        <dbReference type="ARBA" id="ARBA00022989"/>
    </source>
</evidence>
<dbReference type="SUPFAM" id="SSF143865">
    <property type="entry name" value="CorA soluble domain-like"/>
    <property type="match status" value="1"/>
</dbReference>
<evidence type="ECO:0000256" key="10">
    <source>
        <dbReference type="ARBA" id="ARBA00023065"/>
    </source>
</evidence>
<evidence type="ECO:0000256" key="1">
    <source>
        <dbReference type="ARBA" id="ARBA00004429"/>
    </source>
</evidence>
<dbReference type="PANTHER" id="PTHR47685:SF1">
    <property type="entry name" value="MAGNESIUM TRANSPORT PROTEIN CORA"/>
    <property type="match status" value="1"/>
</dbReference>
<dbReference type="InterPro" id="IPR050829">
    <property type="entry name" value="CorA_MIT"/>
</dbReference>
<evidence type="ECO:0000256" key="6">
    <source>
        <dbReference type="ARBA" id="ARBA00022519"/>
    </source>
</evidence>
<comment type="subcellular location">
    <subcellularLocation>
        <location evidence="1">Cell inner membrane</location>
        <topology evidence="1">Multi-pass membrane protein</topology>
    </subcellularLocation>
    <subcellularLocation>
        <location evidence="13">Membrane</location>
        <topology evidence="13">Multi-pass membrane protein</topology>
    </subcellularLocation>
</comment>
<dbReference type="InterPro" id="IPR045861">
    <property type="entry name" value="CorA_cytoplasmic_dom"/>
</dbReference>
<dbReference type="Proteomes" id="UP001222087">
    <property type="component" value="Chromosome"/>
</dbReference>
<keyword evidence="7 13" id="KW-0812">Transmembrane</keyword>
<keyword evidence="5 13" id="KW-1003">Cell membrane</keyword>
<dbReference type="InterPro" id="IPR002523">
    <property type="entry name" value="MgTranspt_CorA/ZnTranspt_ZntB"/>
</dbReference>
<dbReference type="RefSeq" id="WP_275088375.1">
    <property type="nucleotide sequence ID" value="NZ_CP119078.1"/>
</dbReference>
<keyword evidence="10 13" id="KW-0406">Ion transport</keyword>
<evidence type="ECO:0000256" key="2">
    <source>
        <dbReference type="ARBA" id="ARBA00009765"/>
    </source>
</evidence>
<dbReference type="InterPro" id="IPR004488">
    <property type="entry name" value="Mg/Co-transport_prot_CorA"/>
</dbReference>
<reference evidence="14 15" key="1">
    <citation type="submission" date="2023-02" db="EMBL/GenBank/DDBJ databases">
        <title>Genome Sequence of L. cardiaca H63T.</title>
        <authorList>
            <person name="Lopez A.E."/>
            <person name="Cianciotto N.P."/>
        </authorList>
    </citation>
    <scope>NUCLEOTIDE SEQUENCE [LARGE SCALE GENOMIC DNA]</scope>
    <source>
        <strain evidence="14 15">H63</strain>
    </source>
</reference>
<evidence type="ECO:0000256" key="5">
    <source>
        <dbReference type="ARBA" id="ARBA00022475"/>
    </source>
</evidence>
<feature type="transmembrane region" description="Helical" evidence="13">
    <location>
        <begin position="299"/>
        <end position="319"/>
    </location>
</feature>
<evidence type="ECO:0000256" key="3">
    <source>
        <dbReference type="ARBA" id="ARBA00019439"/>
    </source>
</evidence>
<keyword evidence="8 13" id="KW-0460">Magnesium</keyword>
<dbReference type="InterPro" id="IPR045863">
    <property type="entry name" value="CorA_TM1_TM2"/>
</dbReference>
<evidence type="ECO:0000313" key="14">
    <source>
        <dbReference type="EMBL" id="WED42553.1"/>
    </source>
</evidence>
<dbReference type="SUPFAM" id="SSF144083">
    <property type="entry name" value="Magnesium transport protein CorA, transmembrane region"/>
    <property type="match status" value="1"/>
</dbReference>
<accession>A0ABY8APV3</accession>
<evidence type="ECO:0000256" key="7">
    <source>
        <dbReference type="ARBA" id="ARBA00022692"/>
    </source>
</evidence>
<comment type="function">
    <text evidence="13">Mediates influx of magnesium ions.</text>
</comment>
<keyword evidence="4 13" id="KW-0813">Transport</keyword>
<evidence type="ECO:0000256" key="12">
    <source>
        <dbReference type="ARBA" id="ARBA00034269"/>
    </source>
</evidence>
<dbReference type="PANTHER" id="PTHR47685">
    <property type="entry name" value="MAGNESIUM TRANSPORT PROTEIN CORA"/>
    <property type="match status" value="1"/>
</dbReference>
<proteinExistence type="inferred from homology"/>
<name>A0ABY8APV3_9GAMM</name>
<comment type="similarity">
    <text evidence="2 13">Belongs to the CorA metal ion transporter (MIT) (TC 1.A.35) family.</text>
</comment>